<dbReference type="PANTHER" id="PTHR48071:SF28">
    <property type="entry name" value="SRCR DOMAIN-CONTAINING PROTEIN"/>
    <property type="match status" value="1"/>
</dbReference>
<dbReference type="FunFam" id="3.10.250.10:FF:000016">
    <property type="entry name" value="Scavenger receptor cysteine-rich protein type 12"/>
    <property type="match status" value="2"/>
</dbReference>
<feature type="disulfide bond" evidence="10">
    <location>
        <begin position="670"/>
        <end position="680"/>
    </location>
</feature>
<dbReference type="SMART" id="SM00202">
    <property type="entry name" value="SR"/>
    <property type="match status" value="9"/>
</dbReference>
<dbReference type="PROSITE" id="PS00420">
    <property type="entry name" value="SRCR_1"/>
    <property type="match status" value="2"/>
</dbReference>
<evidence type="ECO:0000256" key="10">
    <source>
        <dbReference type="PROSITE-ProRule" id="PRU00196"/>
    </source>
</evidence>
<evidence type="ECO:0000256" key="4">
    <source>
        <dbReference type="ARBA" id="ARBA00022737"/>
    </source>
</evidence>
<feature type="disulfide bond" evidence="10">
    <location>
        <begin position="749"/>
        <end position="810"/>
    </location>
</feature>
<keyword evidence="8" id="KW-0675">Receptor</keyword>
<keyword evidence="7 10" id="KW-1015">Disulfide bond</keyword>
<feature type="domain" description="SRCR" evidence="11">
    <location>
        <begin position="156"/>
        <end position="221"/>
    </location>
</feature>
<dbReference type="OrthoDB" id="532981at2759"/>
<feature type="disulfide bond" evidence="10">
    <location>
        <begin position="103"/>
        <end position="113"/>
    </location>
</feature>
<evidence type="ECO:0000256" key="3">
    <source>
        <dbReference type="ARBA" id="ARBA00022729"/>
    </source>
</evidence>
<organism evidence="12">
    <name type="scientific">Amphimedon queenslandica</name>
    <name type="common">Sponge</name>
    <dbReference type="NCBI Taxonomy" id="400682"/>
    <lineage>
        <taxon>Eukaryota</taxon>
        <taxon>Metazoa</taxon>
        <taxon>Porifera</taxon>
        <taxon>Demospongiae</taxon>
        <taxon>Heteroscleromorpha</taxon>
        <taxon>Haplosclerida</taxon>
        <taxon>Niphatidae</taxon>
        <taxon>Amphimedon</taxon>
    </lineage>
</organism>
<feature type="disulfide bond" evidence="10">
    <location>
        <begin position="508"/>
        <end position="518"/>
    </location>
</feature>
<feature type="domain" description="SRCR" evidence="11">
    <location>
        <begin position="1104"/>
        <end position="1139"/>
    </location>
</feature>
<evidence type="ECO:0000256" key="6">
    <source>
        <dbReference type="ARBA" id="ARBA00023136"/>
    </source>
</evidence>
<dbReference type="EnsemblMetazoa" id="Aqu2.1.08368_001">
    <property type="protein sequence ID" value="Aqu2.1.08368_001"/>
    <property type="gene ID" value="Aqu2.1.08368"/>
</dbReference>
<feature type="domain" description="SRCR" evidence="11">
    <location>
        <begin position="34"/>
        <end position="160"/>
    </location>
</feature>
<feature type="domain" description="SRCR" evidence="11">
    <location>
        <begin position="438"/>
        <end position="539"/>
    </location>
</feature>
<dbReference type="PRINTS" id="PR00258">
    <property type="entry name" value="SPERACTRCPTR"/>
</dbReference>
<evidence type="ECO:0000256" key="1">
    <source>
        <dbReference type="ARBA" id="ARBA00004167"/>
    </source>
</evidence>
<feature type="disulfide bond" evidence="10">
    <location>
        <begin position="1063"/>
        <end position="1073"/>
    </location>
</feature>
<sequence>MNGLNDYSCYHYDDAAVLCQLTGVENSTCTTGEVRLADGATVYEGRVEVCENGVWGSVCTRYSSNVRSAYTFCQELGYQGGIVLPNSHFGVSNNPILIYELSCGDFQSNLTPCVENKMELYGGPSSRHGNIRVCVNGSWVMVCGYGNTVIDNYLASVVCSSIGYSAYGAKSARGLWNNYNYPYQFYNVQCYGNESSLLDCQYNTTGSCSNVHNAAVTVFCLLNDEFIPANCTDGDVRLYGGSTPNQGILHVCSNGIWGTVCSNSFSRKTTGGMFPIIYSSFNCQGNEVRLFSCSSGLHSSIQYCTNNAIELNCEANCTSGDIRLADGGYYYGRVEVCVEGIWGTICRDSYWDNNEASVVCRQLGFSPYGSIAITSSWNSEERGITFLTGLNCNGTEDTIFDCQVDANAPVCSSNWADANVVCPAHGVSTYSNCTDGDIRLVGGSTVYEGRVEVCLNNAWGTVYNSYREYFAQTVCNALGFTSPGAMNTYAYNTKFGKGSGPILMYTYCYYSRNSLFDCTLRPQYIPRTSHEYDAGVRCETPCENGNIRLVGGSDPLIGRVELCVNKTWGTICDDYWDDNDASVVCRQVGFSGQGAKARIRLVDGATTMEGKAQICINRVWGAFCYRENYYSYGVDATIICRELGYNNGNGVTYLAESPSVDILLIADMSCSQSATSIKQCSLTHYTKLSYCDARHTAAVRCHNCTEGSIRLIPYNSYSEDIGRVEVCVDGTWGSICYHYFTDNDAQVVCRHLGYTALGSVSMGGLHYDDNIPLHIVNLNCTGNEESIWDCPSSTQGQGSCTVYTDVSVACHGFSVEYSDCANGQIRLSNGTSKMEGRVELCYNHVWFGICADGYNDYYDTGTICNSTGATGYSNSFLDLPNLPLFPYEFYCSSIMGSLLKCSKGVLNCYSNTYSYSHKYLGVTCQECVHGDIKLTGSGYSSIGVINVCVNNVWGTVCNTGFDNADASVVCAQLGFSRYVNNVTVDTSCTTGDVRLVGGPNEYEGRVEICYNQMWGAICDYYWDTTDANVVCKQLGHQMTGSISVRESYYGQGQAPFVMRRLHCSSSDSSLIDCTHYFDSGTALYCGTNDAASVVCLEACNDGDVRLSGSSVTYAGRVELCVERTWTTLCDQTWDFNDAA</sequence>
<evidence type="ECO:0000256" key="8">
    <source>
        <dbReference type="ARBA" id="ARBA00023170"/>
    </source>
</evidence>
<evidence type="ECO:0000256" key="5">
    <source>
        <dbReference type="ARBA" id="ARBA00022989"/>
    </source>
</evidence>
<evidence type="ECO:0000313" key="12">
    <source>
        <dbReference type="EnsemblMetazoa" id="Aqu2.1.08368_001"/>
    </source>
</evidence>
<comment type="caution">
    <text evidence="10">Lacks conserved residue(s) required for the propagation of feature annotation.</text>
</comment>
<proteinExistence type="predicted"/>
<keyword evidence="4" id="KW-0677">Repeat</keyword>
<keyword evidence="6" id="KW-0472">Membrane</keyword>
<feature type="disulfide bond" evidence="10">
    <location>
        <begin position="392"/>
        <end position="402"/>
    </location>
</feature>
<dbReference type="InParanoid" id="A0A1X7T2B8"/>
<feature type="disulfide bond" evidence="10">
    <location>
        <begin position="283"/>
        <end position="293"/>
    </location>
</feature>
<feature type="domain" description="SRCR" evidence="11">
    <location>
        <begin position="709"/>
        <end position="811"/>
    </location>
</feature>
<dbReference type="AlphaFoldDB" id="A0A1X7T2B8"/>
<dbReference type="Gene3D" id="3.10.250.10">
    <property type="entry name" value="SRCR-like domain"/>
    <property type="match status" value="12"/>
</dbReference>
<feature type="disulfide bond" evidence="10">
    <location>
        <begin position="891"/>
        <end position="901"/>
    </location>
</feature>
<feature type="domain" description="SRCR" evidence="11">
    <location>
        <begin position="993"/>
        <end position="1096"/>
    </location>
</feature>
<feature type="domain" description="SRCR" evidence="11">
    <location>
        <begin position="236"/>
        <end position="314"/>
    </location>
</feature>
<feature type="domain" description="SRCR" evidence="11">
    <location>
        <begin position="322"/>
        <end position="423"/>
    </location>
</feature>
<feature type="disulfide bond" evidence="10">
    <location>
        <begin position="780"/>
        <end position="790"/>
    </location>
</feature>
<keyword evidence="9" id="KW-0325">Glycoprotein</keyword>
<protein>
    <recommendedName>
        <fullName evidence="11">SRCR domain-containing protein</fullName>
    </recommendedName>
</protein>
<keyword evidence="3" id="KW-0732">Signal</keyword>
<keyword evidence="2" id="KW-0812">Transmembrane</keyword>
<dbReference type="InterPro" id="IPR036772">
    <property type="entry name" value="SRCR-like_dom_sf"/>
</dbReference>
<accession>A0A1X7T2B8</accession>
<dbReference type="InterPro" id="IPR001190">
    <property type="entry name" value="SRCR"/>
</dbReference>
<evidence type="ECO:0000256" key="7">
    <source>
        <dbReference type="ARBA" id="ARBA00023157"/>
    </source>
</evidence>
<feature type="disulfide bond" evidence="10">
    <location>
        <begin position="190"/>
        <end position="200"/>
    </location>
</feature>
<evidence type="ECO:0000256" key="9">
    <source>
        <dbReference type="ARBA" id="ARBA00023180"/>
    </source>
</evidence>
<feature type="domain" description="SRCR" evidence="11">
    <location>
        <begin position="547"/>
        <end position="702"/>
    </location>
</feature>
<dbReference type="SUPFAM" id="SSF56487">
    <property type="entry name" value="SRCR-like"/>
    <property type="match status" value="12"/>
</dbReference>
<feature type="domain" description="SRCR" evidence="11">
    <location>
        <begin position="825"/>
        <end position="925"/>
    </location>
</feature>
<dbReference type="Pfam" id="PF00530">
    <property type="entry name" value="SRCR"/>
    <property type="match status" value="9"/>
</dbReference>
<dbReference type="PROSITE" id="PS50287">
    <property type="entry name" value="SRCR_2"/>
    <property type="match status" value="11"/>
</dbReference>
<name>A0A1X7T2B8_AMPQE</name>
<feature type="disulfide bond" evidence="10">
    <location>
        <begin position="736"/>
        <end position="800"/>
    </location>
</feature>
<feature type="domain" description="SRCR" evidence="11">
    <location>
        <begin position="932"/>
        <end position="976"/>
    </location>
</feature>
<evidence type="ECO:0000259" key="11">
    <source>
        <dbReference type="PROSITE" id="PS50287"/>
    </source>
</evidence>
<reference evidence="12" key="1">
    <citation type="submission" date="2017-05" db="UniProtKB">
        <authorList>
            <consortium name="EnsemblMetazoa"/>
        </authorList>
    </citation>
    <scope>IDENTIFICATION</scope>
</reference>
<dbReference type="FunFam" id="3.10.250.10:FF:000007">
    <property type="entry name" value="Soluble scavenger receptor cysteine-rich domain-containing protein SSC5D"/>
    <property type="match status" value="1"/>
</dbReference>
<dbReference type="GO" id="GO:0016020">
    <property type="term" value="C:membrane"/>
    <property type="evidence" value="ECO:0007669"/>
    <property type="project" value="UniProtKB-SubCell"/>
</dbReference>
<keyword evidence="5" id="KW-1133">Transmembrane helix</keyword>
<evidence type="ECO:0000256" key="2">
    <source>
        <dbReference type="ARBA" id="ARBA00022692"/>
    </source>
</evidence>
<dbReference type="PANTHER" id="PTHR48071">
    <property type="entry name" value="SRCR DOMAIN-CONTAINING PROTEIN"/>
    <property type="match status" value="1"/>
</dbReference>
<feature type="disulfide bond" evidence="10">
    <location>
        <begin position="159"/>
        <end position="220"/>
    </location>
</feature>
<comment type="subcellular location">
    <subcellularLocation>
        <location evidence="1">Membrane</location>
        <topology evidence="1">Single-pass membrane protein</topology>
    </subcellularLocation>
</comment>